<feature type="region of interest" description="Disordered" evidence="1">
    <location>
        <begin position="1"/>
        <end position="22"/>
    </location>
</feature>
<reference evidence="3" key="1">
    <citation type="submission" date="2020-06" db="EMBL/GenBank/DDBJ databases">
        <title>Draft genome of Bugula neritina, a colonial animal packing powerful symbionts and potential medicines.</title>
        <authorList>
            <person name="Rayko M."/>
        </authorList>
    </citation>
    <scope>NUCLEOTIDE SEQUENCE [LARGE SCALE GENOMIC DNA]</scope>
    <source>
        <strain evidence="3">Kwan_BN1</strain>
    </source>
</reference>
<dbReference type="Gene3D" id="3.40.50.300">
    <property type="entry name" value="P-loop containing nucleotide triphosphate hydrolases"/>
    <property type="match status" value="1"/>
</dbReference>
<accession>A0A7J7JR15</accession>
<comment type="caution">
    <text evidence="3">The sequence shown here is derived from an EMBL/GenBank/DDBJ whole genome shotgun (WGS) entry which is preliminary data.</text>
</comment>
<name>A0A7J7JR15_BUGNE</name>
<feature type="domain" description="Guanylate-binding protein N-terminal" evidence="2">
    <location>
        <begin position="42"/>
        <end position="73"/>
    </location>
</feature>
<dbReference type="Proteomes" id="UP000593567">
    <property type="component" value="Unassembled WGS sequence"/>
</dbReference>
<proteinExistence type="predicted"/>
<dbReference type="OrthoDB" id="7788754at2759"/>
<gene>
    <name evidence="3" type="ORF">EB796_013571</name>
</gene>
<dbReference type="EMBL" id="VXIV02001989">
    <property type="protein sequence ID" value="KAF6028111.1"/>
    <property type="molecule type" value="Genomic_DNA"/>
</dbReference>
<protein>
    <recommendedName>
        <fullName evidence="2">Guanylate-binding protein N-terminal domain-containing protein</fullName>
    </recommendedName>
</protein>
<dbReference type="GO" id="GO:0003924">
    <property type="term" value="F:GTPase activity"/>
    <property type="evidence" value="ECO:0007669"/>
    <property type="project" value="InterPro"/>
</dbReference>
<dbReference type="InterPro" id="IPR015894">
    <property type="entry name" value="Guanylate-bd_N"/>
</dbReference>
<dbReference type="InterPro" id="IPR027417">
    <property type="entry name" value="P-loop_NTPase"/>
</dbReference>
<organism evidence="3 4">
    <name type="scientific">Bugula neritina</name>
    <name type="common">Brown bryozoan</name>
    <name type="synonym">Sertularia neritina</name>
    <dbReference type="NCBI Taxonomy" id="10212"/>
    <lineage>
        <taxon>Eukaryota</taxon>
        <taxon>Metazoa</taxon>
        <taxon>Spiralia</taxon>
        <taxon>Lophotrochozoa</taxon>
        <taxon>Bryozoa</taxon>
        <taxon>Gymnolaemata</taxon>
        <taxon>Cheilostomatida</taxon>
        <taxon>Flustrina</taxon>
        <taxon>Buguloidea</taxon>
        <taxon>Bugulidae</taxon>
        <taxon>Bugula</taxon>
    </lineage>
</organism>
<evidence type="ECO:0000313" key="4">
    <source>
        <dbReference type="Proteomes" id="UP000593567"/>
    </source>
</evidence>
<dbReference type="AlphaFoldDB" id="A0A7J7JR15"/>
<evidence type="ECO:0000256" key="1">
    <source>
        <dbReference type="SAM" id="MobiDB-lite"/>
    </source>
</evidence>
<evidence type="ECO:0000313" key="3">
    <source>
        <dbReference type="EMBL" id="KAF6028111.1"/>
    </source>
</evidence>
<dbReference type="Pfam" id="PF02263">
    <property type="entry name" value="GBP"/>
    <property type="match status" value="1"/>
</dbReference>
<dbReference type="GO" id="GO:0005525">
    <property type="term" value="F:GTP binding"/>
    <property type="evidence" value="ECO:0007669"/>
    <property type="project" value="InterPro"/>
</dbReference>
<sequence>MYNILHSPKLSHPTDQIPNKEDMGEGDLPIFQIQEVEALINADDAIREKKFFLVSITGVYRSGKSFLLNLMQTYLDYYQKVSINSSICIYVSMKSFIEL</sequence>
<dbReference type="SUPFAM" id="SSF52540">
    <property type="entry name" value="P-loop containing nucleoside triphosphate hydrolases"/>
    <property type="match status" value="1"/>
</dbReference>
<evidence type="ECO:0000259" key="2">
    <source>
        <dbReference type="Pfam" id="PF02263"/>
    </source>
</evidence>
<keyword evidence="4" id="KW-1185">Reference proteome</keyword>